<organism evidence="3 4">
    <name type="scientific">Puccinia graminis f. sp. tritici</name>
    <dbReference type="NCBI Taxonomy" id="56615"/>
    <lineage>
        <taxon>Eukaryota</taxon>
        <taxon>Fungi</taxon>
        <taxon>Dikarya</taxon>
        <taxon>Basidiomycota</taxon>
        <taxon>Pucciniomycotina</taxon>
        <taxon>Pucciniomycetes</taxon>
        <taxon>Pucciniales</taxon>
        <taxon>Pucciniaceae</taxon>
        <taxon>Puccinia</taxon>
    </lineage>
</organism>
<evidence type="ECO:0000256" key="2">
    <source>
        <dbReference type="SAM" id="SignalP"/>
    </source>
</evidence>
<dbReference type="EMBL" id="VSWC01000105">
    <property type="protein sequence ID" value="KAA1086824.1"/>
    <property type="molecule type" value="Genomic_DNA"/>
</dbReference>
<evidence type="ECO:0000256" key="1">
    <source>
        <dbReference type="SAM" id="MobiDB-lite"/>
    </source>
</evidence>
<feature type="signal peptide" evidence="2">
    <location>
        <begin position="1"/>
        <end position="22"/>
    </location>
</feature>
<dbReference type="Proteomes" id="UP000324748">
    <property type="component" value="Unassembled WGS sequence"/>
</dbReference>
<comment type="caution">
    <text evidence="3">The sequence shown here is derived from an EMBL/GenBank/DDBJ whole genome shotgun (WGS) entry which is preliminary data.</text>
</comment>
<feature type="region of interest" description="Disordered" evidence="1">
    <location>
        <begin position="128"/>
        <end position="147"/>
    </location>
</feature>
<dbReference type="AlphaFoldDB" id="A0A5B0NE34"/>
<evidence type="ECO:0008006" key="5">
    <source>
        <dbReference type="Google" id="ProtNLM"/>
    </source>
</evidence>
<evidence type="ECO:0000313" key="4">
    <source>
        <dbReference type="Proteomes" id="UP000324748"/>
    </source>
</evidence>
<sequence length="147" mass="15890">MYPSTTWLSFAIFILISQVISPAYKPLKCNSYTGANTQAATCNGLPDIICTKGCHGSFVTAEGCKPQDGLNGLDPLTTQTCTVGFDRDTIADKVCSTRTQTFSCGGKTSGYATCYGCVKRHLKSPSKDYPPEWVNQTHPFPNPPPLQ</sequence>
<evidence type="ECO:0000313" key="3">
    <source>
        <dbReference type="EMBL" id="KAA1086824.1"/>
    </source>
</evidence>
<name>A0A5B0NE34_PUCGR</name>
<keyword evidence="4" id="KW-1185">Reference proteome</keyword>
<dbReference type="OrthoDB" id="2495772at2759"/>
<gene>
    <name evidence="3" type="ORF">PGT21_012893</name>
</gene>
<reference evidence="3 4" key="1">
    <citation type="submission" date="2019-05" db="EMBL/GenBank/DDBJ databases">
        <title>Emergence of the Ug99 lineage of the wheat stem rust pathogen through somatic hybridization.</title>
        <authorList>
            <person name="Li F."/>
            <person name="Upadhyaya N.M."/>
            <person name="Sperschneider J."/>
            <person name="Matny O."/>
            <person name="Nguyen-Phuc H."/>
            <person name="Mago R."/>
            <person name="Raley C."/>
            <person name="Miller M.E."/>
            <person name="Silverstein K.A.T."/>
            <person name="Henningsen E."/>
            <person name="Hirsch C.D."/>
            <person name="Visser B."/>
            <person name="Pretorius Z.A."/>
            <person name="Steffenson B.J."/>
            <person name="Schwessinger B."/>
            <person name="Dodds P.N."/>
            <person name="Figueroa M."/>
        </authorList>
    </citation>
    <scope>NUCLEOTIDE SEQUENCE [LARGE SCALE GENOMIC DNA]</scope>
    <source>
        <strain evidence="3">21-0</strain>
    </source>
</reference>
<feature type="chain" id="PRO_5022814060" description="Secreted protein" evidence="2">
    <location>
        <begin position="23"/>
        <end position="147"/>
    </location>
</feature>
<protein>
    <recommendedName>
        <fullName evidence="5">Secreted protein</fullName>
    </recommendedName>
</protein>
<keyword evidence="2" id="KW-0732">Signal</keyword>
<accession>A0A5B0NE34</accession>
<proteinExistence type="predicted"/>